<evidence type="ECO:0000313" key="1">
    <source>
        <dbReference type="EMBL" id="KZT30982.1"/>
    </source>
</evidence>
<protein>
    <submittedName>
        <fullName evidence="1">Uncharacterized protein</fullName>
    </submittedName>
</protein>
<dbReference type="AlphaFoldDB" id="A0A165WCI9"/>
<gene>
    <name evidence="1" type="ORF">NEOLEDRAFT_53813</name>
</gene>
<evidence type="ECO:0000313" key="2">
    <source>
        <dbReference type="Proteomes" id="UP000076761"/>
    </source>
</evidence>
<accession>A0A165WCI9</accession>
<sequence length="225" mass="25693">MHSRKDGDRRGYSWSPTQDIFLIWRWGQLAPQSPSNSDPSFSVVQQGVVAWEPCEEYEGFECAKVPVPINHHHATDLRRAVSRRRTWSQDRINLHQPRTVPCLRAEVGTSDLLPQVSSWHARRRGTSPKSSEGTTILYDLIRGASARQSCTCFGMRLDAEVFASVGDEFNLNIPATITSEVMRLQMAAAKRALAAKCGRCDVMFWNGSCITRHRRDVETHRWRRR</sequence>
<reference evidence="1 2" key="1">
    <citation type="journal article" date="2016" name="Mol. Biol. Evol.">
        <title>Comparative Genomics of Early-Diverging Mushroom-Forming Fungi Provides Insights into the Origins of Lignocellulose Decay Capabilities.</title>
        <authorList>
            <person name="Nagy L.G."/>
            <person name="Riley R."/>
            <person name="Tritt A."/>
            <person name="Adam C."/>
            <person name="Daum C."/>
            <person name="Floudas D."/>
            <person name="Sun H."/>
            <person name="Yadav J.S."/>
            <person name="Pangilinan J."/>
            <person name="Larsson K.H."/>
            <person name="Matsuura K."/>
            <person name="Barry K."/>
            <person name="Labutti K."/>
            <person name="Kuo R."/>
            <person name="Ohm R.A."/>
            <person name="Bhattacharya S.S."/>
            <person name="Shirouzu T."/>
            <person name="Yoshinaga Y."/>
            <person name="Martin F.M."/>
            <person name="Grigoriev I.V."/>
            <person name="Hibbett D.S."/>
        </authorList>
    </citation>
    <scope>NUCLEOTIDE SEQUENCE [LARGE SCALE GENOMIC DNA]</scope>
    <source>
        <strain evidence="1 2">HHB14362 ss-1</strain>
    </source>
</reference>
<proteinExistence type="predicted"/>
<keyword evidence="2" id="KW-1185">Reference proteome</keyword>
<name>A0A165WCI9_9AGAM</name>
<dbReference type="EMBL" id="KV425551">
    <property type="protein sequence ID" value="KZT30982.1"/>
    <property type="molecule type" value="Genomic_DNA"/>
</dbReference>
<dbReference type="Proteomes" id="UP000076761">
    <property type="component" value="Unassembled WGS sequence"/>
</dbReference>
<organism evidence="1 2">
    <name type="scientific">Neolentinus lepideus HHB14362 ss-1</name>
    <dbReference type="NCBI Taxonomy" id="1314782"/>
    <lineage>
        <taxon>Eukaryota</taxon>
        <taxon>Fungi</taxon>
        <taxon>Dikarya</taxon>
        <taxon>Basidiomycota</taxon>
        <taxon>Agaricomycotina</taxon>
        <taxon>Agaricomycetes</taxon>
        <taxon>Gloeophyllales</taxon>
        <taxon>Gloeophyllaceae</taxon>
        <taxon>Neolentinus</taxon>
    </lineage>
</organism>
<dbReference type="InParanoid" id="A0A165WCI9"/>